<feature type="domain" description="G" evidence="1">
    <location>
        <begin position="46"/>
        <end position="151"/>
    </location>
</feature>
<reference evidence="2 3" key="1">
    <citation type="submission" date="2020-04" db="EMBL/GenBank/DDBJ databases">
        <title>Description of novel Gluconacetobacter.</title>
        <authorList>
            <person name="Sombolestani A."/>
        </authorList>
    </citation>
    <scope>NUCLEOTIDE SEQUENCE [LARGE SCALE GENOMIC DNA]</scope>
    <source>
        <strain evidence="2 3">LMG 27801</strain>
    </source>
</reference>
<dbReference type="AlphaFoldDB" id="A0A7W4IQC1"/>
<organism evidence="2 3">
    <name type="scientific">Gluconacetobacter aggeris</name>
    <dbReference type="NCBI Taxonomy" id="1286186"/>
    <lineage>
        <taxon>Bacteria</taxon>
        <taxon>Pseudomonadati</taxon>
        <taxon>Pseudomonadota</taxon>
        <taxon>Alphaproteobacteria</taxon>
        <taxon>Acetobacterales</taxon>
        <taxon>Acetobacteraceae</taxon>
        <taxon>Gluconacetobacter</taxon>
    </lineage>
</organism>
<dbReference type="GO" id="GO:0030488">
    <property type="term" value="P:tRNA methylation"/>
    <property type="evidence" value="ECO:0007669"/>
    <property type="project" value="TreeGrafter"/>
</dbReference>
<evidence type="ECO:0000313" key="3">
    <source>
        <dbReference type="Proteomes" id="UP000559860"/>
    </source>
</evidence>
<dbReference type="PANTHER" id="PTHR42714:SF2">
    <property type="entry name" value="TRNA MODIFICATION GTPASE GTPBP3, MITOCHONDRIAL"/>
    <property type="match status" value="1"/>
</dbReference>
<dbReference type="GO" id="GO:0005525">
    <property type="term" value="F:GTP binding"/>
    <property type="evidence" value="ECO:0007669"/>
    <property type="project" value="InterPro"/>
</dbReference>
<protein>
    <recommendedName>
        <fullName evidence="1">G domain-containing protein</fullName>
    </recommendedName>
</protein>
<sequence>MEIPDFDNILTTFEKVRPVVKYWLGPEKEEEMAANLTAKSKTDRPRIMVYGVYNAGKSTLLNALMGAEKASMADRPETAEVKGYDWKGYSLLDTPGIDAPIEHEEVTEDSLNQSDVVLFVVAAGGTAAENATWEAMVDIVARNRRVMLVINDKLGLERDSEDFLTVIDGARAHMQMAADKAGVQDILETVPVSVVNARTALKGRLEDKNLLIKRSGLEQLEQKLAAFLDTCDFATVCRSAAKDVQDLIDAAGRSLEEKQGTRESKNVEELDQGVRKGKERIRTRTGTALDTAVVNNKPRVAAYCRSKAEDVGYPPDELNAITEQMEKKVLESLVKEAEEVFRELDQNYQPTEISSIGRVGAGHIHMDIGTDGGRGALAGELTEMTRSLGQHLSGISSQDMAGVAKNVLTYGKELSKKPGHNILKSLFKGVGEKKIGLAAEKIGKAVGPALAIGTALYSVGHAISQDRAERQAKERIMQAIQDAADNYLSTFKDAATQWVNEQIIEIFSGIDASLRESKAEILQENKTLAHDRTILAEGTRKLEKIYT</sequence>
<dbReference type="GO" id="GO:0002098">
    <property type="term" value="P:tRNA wobble uridine modification"/>
    <property type="evidence" value="ECO:0007669"/>
    <property type="project" value="TreeGrafter"/>
</dbReference>
<comment type="caution">
    <text evidence="2">The sequence shown here is derived from an EMBL/GenBank/DDBJ whole genome shotgun (WGS) entry which is preliminary data.</text>
</comment>
<accession>A0A7W4IQC1</accession>
<name>A0A7W4IQC1_9PROT</name>
<dbReference type="Gene3D" id="3.40.50.300">
    <property type="entry name" value="P-loop containing nucleotide triphosphate hydrolases"/>
    <property type="match status" value="1"/>
</dbReference>
<dbReference type="PANTHER" id="PTHR42714">
    <property type="entry name" value="TRNA MODIFICATION GTPASE GTPBP3"/>
    <property type="match status" value="1"/>
</dbReference>
<dbReference type="SUPFAM" id="SSF52540">
    <property type="entry name" value="P-loop containing nucleoside triphosphate hydrolases"/>
    <property type="match status" value="1"/>
</dbReference>
<dbReference type="GO" id="GO:0005737">
    <property type="term" value="C:cytoplasm"/>
    <property type="evidence" value="ECO:0007669"/>
    <property type="project" value="TreeGrafter"/>
</dbReference>
<dbReference type="InterPro" id="IPR006073">
    <property type="entry name" value="GTP-bd"/>
</dbReference>
<dbReference type="InterPro" id="IPR027417">
    <property type="entry name" value="P-loop_NTPase"/>
</dbReference>
<gene>
    <name evidence="2" type="ORF">HLH36_00485</name>
</gene>
<keyword evidence="3" id="KW-1185">Reference proteome</keyword>
<evidence type="ECO:0000313" key="2">
    <source>
        <dbReference type="EMBL" id="MBB2166847.1"/>
    </source>
</evidence>
<dbReference type="Pfam" id="PF01926">
    <property type="entry name" value="MMR_HSR1"/>
    <property type="match status" value="1"/>
</dbReference>
<dbReference type="Proteomes" id="UP000559860">
    <property type="component" value="Unassembled WGS sequence"/>
</dbReference>
<evidence type="ECO:0000259" key="1">
    <source>
        <dbReference type="Pfam" id="PF01926"/>
    </source>
</evidence>
<dbReference type="EMBL" id="JABEQD010000001">
    <property type="protein sequence ID" value="MBB2166847.1"/>
    <property type="molecule type" value="Genomic_DNA"/>
</dbReference>
<dbReference type="RefSeq" id="WP_182984571.1">
    <property type="nucleotide sequence ID" value="NZ_JABEQD010000001.1"/>
</dbReference>
<proteinExistence type="predicted"/>